<proteinExistence type="predicted"/>
<accession>A0ABR4N412</accession>
<organism evidence="2 3">
    <name type="scientific">Polyrhizophydium stewartii</name>
    <dbReference type="NCBI Taxonomy" id="2732419"/>
    <lineage>
        <taxon>Eukaryota</taxon>
        <taxon>Fungi</taxon>
        <taxon>Fungi incertae sedis</taxon>
        <taxon>Chytridiomycota</taxon>
        <taxon>Chytridiomycota incertae sedis</taxon>
        <taxon>Chytridiomycetes</taxon>
        <taxon>Rhizophydiales</taxon>
        <taxon>Rhizophydiales incertae sedis</taxon>
        <taxon>Polyrhizophydium</taxon>
    </lineage>
</organism>
<sequence length="91" mass="9852">MRIIRKAPPTTSAPPRITWVHYALTAVASLYVGQYTFGPLLAERFGVKQPEVTGVAERIRQHLRGDDEPADAGSAAPAPQQTTAQSPVSRQ</sequence>
<name>A0ABR4N412_9FUNG</name>
<evidence type="ECO:0000313" key="3">
    <source>
        <dbReference type="Proteomes" id="UP001527925"/>
    </source>
</evidence>
<protein>
    <recommendedName>
        <fullName evidence="4">MFS transporter</fullName>
    </recommendedName>
</protein>
<comment type="caution">
    <text evidence="2">The sequence shown here is derived from an EMBL/GenBank/DDBJ whole genome shotgun (WGS) entry which is preliminary data.</text>
</comment>
<evidence type="ECO:0000256" key="1">
    <source>
        <dbReference type="SAM" id="MobiDB-lite"/>
    </source>
</evidence>
<reference evidence="2 3" key="1">
    <citation type="submission" date="2023-09" db="EMBL/GenBank/DDBJ databases">
        <title>Pangenome analysis of Batrachochytrium dendrobatidis and related Chytrids.</title>
        <authorList>
            <person name="Yacoub M.N."/>
            <person name="Stajich J.E."/>
            <person name="James T.Y."/>
        </authorList>
    </citation>
    <scope>NUCLEOTIDE SEQUENCE [LARGE SCALE GENOMIC DNA]</scope>
    <source>
        <strain evidence="2 3">JEL0888</strain>
    </source>
</reference>
<feature type="region of interest" description="Disordered" evidence="1">
    <location>
        <begin position="63"/>
        <end position="91"/>
    </location>
</feature>
<gene>
    <name evidence="2" type="ORF">HK105_206317</name>
</gene>
<feature type="compositionally biased region" description="Low complexity" evidence="1">
    <location>
        <begin position="74"/>
        <end position="91"/>
    </location>
</feature>
<dbReference type="Proteomes" id="UP001527925">
    <property type="component" value="Unassembled WGS sequence"/>
</dbReference>
<dbReference type="EMBL" id="JADGIZ020000036">
    <property type="protein sequence ID" value="KAL2914221.1"/>
    <property type="molecule type" value="Genomic_DNA"/>
</dbReference>
<evidence type="ECO:0008006" key="4">
    <source>
        <dbReference type="Google" id="ProtNLM"/>
    </source>
</evidence>
<keyword evidence="3" id="KW-1185">Reference proteome</keyword>
<evidence type="ECO:0000313" key="2">
    <source>
        <dbReference type="EMBL" id="KAL2914221.1"/>
    </source>
</evidence>